<dbReference type="InterPro" id="IPR024983">
    <property type="entry name" value="CHAT_dom"/>
</dbReference>
<reference evidence="2 3" key="1">
    <citation type="submission" date="2019-02" db="EMBL/GenBank/DDBJ databases">
        <title>Genome sequencing of the rare red list fungi Dentipellis fragilis.</title>
        <authorList>
            <person name="Buettner E."/>
            <person name="Kellner H."/>
        </authorList>
    </citation>
    <scope>NUCLEOTIDE SEQUENCE [LARGE SCALE GENOMIC DNA]</scope>
    <source>
        <strain evidence="2 3">DSM 105465</strain>
    </source>
</reference>
<name>A0A4Y9XNX2_9AGAM</name>
<evidence type="ECO:0000259" key="1">
    <source>
        <dbReference type="Pfam" id="PF12770"/>
    </source>
</evidence>
<dbReference type="EMBL" id="SEOQ01001434">
    <property type="protein sequence ID" value="TFY51795.1"/>
    <property type="molecule type" value="Genomic_DNA"/>
</dbReference>
<accession>A0A4Y9XNX2</accession>
<feature type="domain" description="CHAT" evidence="1">
    <location>
        <begin position="112"/>
        <end position="385"/>
    </location>
</feature>
<dbReference type="STRING" id="205917.A0A4Y9XNX2"/>
<dbReference type="AlphaFoldDB" id="A0A4Y9XNX2"/>
<evidence type="ECO:0000313" key="3">
    <source>
        <dbReference type="Proteomes" id="UP000298327"/>
    </source>
</evidence>
<evidence type="ECO:0000313" key="2">
    <source>
        <dbReference type="EMBL" id="TFY51795.1"/>
    </source>
</evidence>
<dbReference type="Proteomes" id="UP000298327">
    <property type="component" value="Unassembled WGS sequence"/>
</dbReference>
<sequence>MCHPSKKYETALEFIETGRGVFWSQALQLRTPVDQLQAVDPDLAQKLRDVSRALEAGALRDVSKDADEPEEHIISWGEASGSLPQAGCRLGGAPRPDSGTRWFSRLYAAEDILLPLRSGEKSDSPPRIWWLPTGPFTSLPLHAAGVFDGEQDQREFVGDYVVSSYIPTINALLVPPSQSALAALKMLAVIQPNAPGQRPLKAVGEELSRIEKRVSSSVLQSYGISGRPAHVENVVAQLPTASIVHFACHGVQNPYNPLDSALLLEEQLKVTRLMELQIPHASLVFLSACQTAMGDDRLPDEAMHLAATLLFAGYRSAVATLWSIQDEDGPTVADSFYEYLTRKQEDHLQGVPQVAQAAYALHTAVRKLRDDRCSFVRWIPFIHMGL</sequence>
<protein>
    <recommendedName>
        <fullName evidence="1">CHAT domain-containing protein</fullName>
    </recommendedName>
</protein>
<organism evidence="2 3">
    <name type="scientific">Dentipellis fragilis</name>
    <dbReference type="NCBI Taxonomy" id="205917"/>
    <lineage>
        <taxon>Eukaryota</taxon>
        <taxon>Fungi</taxon>
        <taxon>Dikarya</taxon>
        <taxon>Basidiomycota</taxon>
        <taxon>Agaricomycotina</taxon>
        <taxon>Agaricomycetes</taxon>
        <taxon>Russulales</taxon>
        <taxon>Hericiaceae</taxon>
        <taxon>Dentipellis</taxon>
    </lineage>
</organism>
<dbReference type="OrthoDB" id="9991317at2759"/>
<dbReference type="Pfam" id="PF12770">
    <property type="entry name" value="CHAT"/>
    <property type="match status" value="1"/>
</dbReference>
<comment type="caution">
    <text evidence="2">The sequence shown here is derived from an EMBL/GenBank/DDBJ whole genome shotgun (WGS) entry which is preliminary data.</text>
</comment>
<proteinExistence type="predicted"/>
<gene>
    <name evidence="2" type="ORF">EVG20_g10832</name>
</gene>
<keyword evidence="3" id="KW-1185">Reference proteome</keyword>